<proteinExistence type="predicted"/>
<gene>
    <name evidence="1" type="ORF">HSR121_3042</name>
</gene>
<dbReference type="InterPro" id="IPR055951">
    <property type="entry name" value="DUF7529"/>
</dbReference>
<protein>
    <submittedName>
        <fullName evidence="1">Uncharacterized protein</fullName>
    </submittedName>
</protein>
<dbReference type="Proteomes" id="UP000663525">
    <property type="component" value="Chromosome"/>
</dbReference>
<accession>A0A897N2Y1</accession>
<dbReference type="EMBL" id="CP064787">
    <property type="protein sequence ID" value="QSG07352.1"/>
    <property type="molecule type" value="Genomic_DNA"/>
</dbReference>
<reference evidence="1" key="1">
    <citation type="submission" date="2020-11" db="EMBL/GenBank/DDBJ databases">
        <title>Carbohydrate-dependent, anaerobic sulfur respiration: A novel catabolism in halophilic archaea.</title>
        <authorList>
            <person name="Sorokin D.Y."/>
            <person name="Messina E."/>
            <person name="Smedile F."/>
            <person name="La Cono V."/>
            <person name="Hallsworth J.E."/>
            <person name="Yakimov M.M."/>
        </authorList>
    </citation>
    <scope>NUCLEOTIDE SEQUENCE</scope>
    <source>
        <strain evidence="1">HSR12-1</strain>
    </source>
</reference>
<sequence>MAANSDGDENAWGRTLSTATEMAESMASEGWEVTTVRAAHVAPEPPAAGETDRFGFVYVAPGDVAADAESAIADGSFDAYEVFNRRLGSDLFTITRVTDVDRKVAVLLVGGVDMTHAGGLVAAVRERGEMYSHVQTLDGTRLGSFYHDDPTPFFPGEL</sequence>
<name>A0A897N2Y1_9EURY</name>
<organism evidence="1 2">
    <name type="scientific">Halapricum desulfuricans</name>
    <dbReference type="NCBI Taxonomy" id="2841257"/>
    <lineage>
        <taxon>Archaea</taxon>
        <taxon>Methanobacteriati</taxon>
        <taxon>Methanobacteriota</taxon>
        <taxon>Stenosarchaea group</taxon>
        <taxon>Halobacteria</taxon>
        <taxon>Halobacteriales</taxon>
        <taxon>Haloarculaceae</taxon>
        <taxon>Halapricum</taxon>
    </lineage>
</organism>
<dbReference type="GeneID" id="68856576"/>
<dbReference type="RefSeq" id="WP_229113789.1">
    <property type="nucleotide sequence ID" value="NZ_CP064787.1"/>
</dbReference>
<dbReference type="AlphaFoldDB" id="A0A897N2Y1"/>
<evidence type="ECO:0000313" key="1">
    <source>
        <dbReference type="EMBL" id="QSG07352.1"/>
    </source>
</evidence>
<dbReference type="Pfam" id="PF24373">
    <property type="entry name" value="DUF7529"/>
    <property type="match status" value="1"/>
</dbReference>
<evidence type="ECO:0000313" key="2">
    <source>
        <dbReference type="Proteomes" id="UP000663525"/>
    </source>
</evidence>